<evidence type="ECO:0000313" key="1">
    <source>
        <dbReference type="Proteomes" id="UP000887565"/>
    </source>
</evidence>
<name>A0A915K1E5_ROMCU</name>
<protein>
    <submittedName>
        <fullName evidence="2">Uncharacterized protein</fullName>
    </submittedName>
</protein>
<evidence type="ECO:0000313" key="2">
    <source>
        <dbReference type="WBParaSite" id="nRc.2.0.1.t31658-RA"/>
    </source>
</evidence>
<keyword evidence="1" id="KW-1185">Reference proteome</keyword>
<proteinExistence type="predicted"/>
<sequence>MTQKTISQHTLSDSIPLAANYAPPLVEAITIASHDKVSRPQAADPPITTLVASLQTHNVAKHPLIFFTEDELLYRQIKDIKQFMVPASMDYFMKWVSPHPIPNQKALTIVECFVNNVVLMHGSPLVLLSDQVPRPMHPVINWSAQFVLLTDASRRALEAVLYQESGDDP</sequence>
<organism evidence="1 2">
    <name type="scientific">Romanomermis culicivorax</name>
    <name type="common">Nematode worm</name>
    <dbReference type="NCBI Taxonomy" id="13658"/>
    <lineage>
        <taxon>Eukaryota</taxon>
        <taxon>Metazoa</taxon>
        <taxon>Ecdysozoa</taxon>
        <taxon>Nematoda</taxon>
        <taxon>Enoplea</taxon>
        <taxon>Dorylaimia</taxon>
        <taxon>Mermithida</taxon>
        <taxon>Mermithoidea</taxon>
        <taxon>Mermithidae</taxon>
        <taxon>Romanomermis</taxon>
    </lineage>
</organism>
<dbReference type="AlphaFoldDB" id="A0A915K1E5"/>
<accession>A0A915K1E5</accession>
<dbReference type="Proteomes" id="UP000887565">
    <property type="component" value="Unplaced"/>
</dbReference>
<reference evidence="2" key="1">
    <citation type="submission" date="2022-11" db="UniProtKB">
        <authorList>
            <consortium name="WormBaseParasite"/>
        </authorList>
    </citation>
    <scope>IDENTIFICATION</scope>
</reference>
<dbReference type="WBParaSite" id="nRc.2.0.1.t31658-RA">
    <property type="protein sequence ID" value="nRc.2.0.1.t31658-RA"/>
    <property type="gene ID" value="nRc.2.0.1.g31658"/>
</dbReference>